<keyword evidence="1" id="KW-0812">Transmembrane</keyword>
<name>A0A0C1R4M5_9CLOT</name>
<organism evidence="2 3">
    <name type="scientific">Clostridium argentinense CDC 2741</name>
    <dbReference type="NCBI Taxonomy" id="1418104"/>
    <lineage>
        <taxon>Bacteria</taxon>
        <taxon>Bacillati</taxon>
        <taxon>Bacillota</taxon>
        <taxon>Clostridia</taxon>
        <taxon>Eubacteriales</taxon>
        <taxon>Clostridiaceae</taxon>
        <taxon>Clostridium</taxon>
    </lineage>
</organism>
<comment type="caution">
    <text evidence="2">The sequence shown here is derived from an EMBL/GenBank/DDBJ whole genome shotgun (WGS) entry which is preliminary data.</text>
</comment>
<dbReference type="RefSeq" id="WP_039635275.1">
    <property type="nucleotide sequence ID" value="NZ_AYSO01000019.1"/>
</dbReference>
<reference evidence="2 3" key="1">
    <citation type="journal article" date="2015" name="Infect. Genet. Evol.">
        <title>Genomic sequences of six botulinum neurotoxin-producing strains representing three clostridial species illustrate the mobility and diversity of botulinum neurotoxin genes.</title>
        <authorList>
            <person name="Smith T.J."/>
            <person name="Hill K.K."/>
            <person name="Xie G."/>
            <person name="Foley B.T."/>
            <person name="Williamson C.H."/>
            <person name="Foster J.T."/>
            <person name="Johnson S.L."/>
            <person name="Chertkov O."/>
            <person name="Teshima H."/>
            <person name="Gibbons H.S."/>
            <person name="Johnsky L.A."/>
            <person name="Karavis M.A."/>
            <person name="Smith L.A."/>
        </authorList>
    </citation>
    <scope>NUCLEOTIDE SEQUENCE [LARGE SCALE GENOMIC DNA]</scope>
    <source>
        <strain evidence="2 3">CDC 2741</strain>
    </source>
</reference>
<evidence type="ECO:0000313" key="3">
    <source>
        <dbReference type="Proteomes" id="UP000031366"/>
    </source>
</evidence>
<sequence length="61" mass="7040">MSNIILCIVVLSITSITTITILAIFCYKQENVKMLMKNKNDIRSDKILSDFIFKIDKKNSK</sequence>
<gene>
    <name evidence="2" type="ORF">U732_2679</name>
</gene>
<keyword evidence="1" id="KW-1133">Transmembrane helix</keyword>
<accession>A0A0C1R4M5</accession>
<feature type="transmembrane region" description="Helical" evidence="1">
    <location>
        <begin position="6"/>
        <end position="27"/>
    </location>
</feature>
<dbReference type="AlphaFoldDB" id="A0A0C1R4M5"/>
<dbReference type="Proteomes" id="UP000031366">
    <property type="component" value="Unassembled WGS sequence"/>
</dbReference>
<proteinExistence type="predicted"/>
<protein>
    <submittedName>
        <fullName evidence="2">Uncharacterized protein</fullName>
    </submittedName>
</protein>
<evidence type="ECO:0000313" key="2">
    <source>
        <dbReference type="EMBL" id="KIE45456.1"/>
    </source>
</evidence>
<evidence type="ECO:0000256" key="1">
    <source>
        <dbReference type="SAM" id="Phobius"/>
    </source>
</evidence>
<dbReference type="EMBL" id="AYSO01000019">
    <property type="protein sequence ID" value="KIE45456.1"/>
    <property type="molecule type" value="Genomic_DNA"/>
</dbReference>
<keyword evidence="3" id="KW-1185">Reference proteome</keyword>
<keyword evidence="1" id="KW-0472">Membrane</keyword>
<dbReference type="OrthoDB" id="1916351at2"/>